<dbReference type="OrthoDB" id="2939944at2759"/>
<organism evidence="1 2">
    <name type="scientific">Cylindrobasidium torrendii FP15055 ss-10</name>
    <dbReference type="NCBI Taxonomy" id="1314674"/>
    <lineage>
        <taxon>Eukaryota</taxon>
        <taxon>Fungi</taxon>
        <taxon>Dikarya</taxon>
        <taxon>Basidiomycota</taxon>
        <taxon>Agaricomycotina</taxon>
        <taxon>Agaricomycetes</taxon>
        <taxon>Agaricomycetidae</taxon>
        <taxon>Agaricales</taxon>
        <taxon>Marasmiineae</taxon>
        <taxon>Physalacriaceae</taxon>
        <taxon>Cylindrobasidium</taxon>
    </lineage>
</organism>
<proteinExistence type="predicted"/>
<name>A0A0D7BAR0_9AGAR</name>
<protein>
    <submittedName>
        <fullName evidence="1">Uncharacterized protein</fullName>
    </submittedName>
</protein>
<gene>
    <name evidence="1" type="ORF">CYLTODRAFT_295921</name>
</gene>
<dbReference type="AlphaFoldDB" id="A0A0D7BAR0"/>
<evidence type="ECO:0000313" key="1">
    <source>
        <dbReference type="EMBL" id="KIY67305.1"/>
    </source>
</evidence>
<sequence length="161" mass="18261">MCPTTEVAPGATPASIEVQDVFASPWGGNVEVIRNIELEKWLAEHHLEGDIFVEKDANGKGWTFSFGPFTITVSVEDLGGGKYKYTATLYFKKLGVKFKIWTFTFEIDTNKGSGSYCHEVNVVGIVKGKICILYENKTFYLYFRLEAFGKVWEKKYKLFSI</sequence>
<dbReference type="EMBL" id="KN880529">
    <property type="protein sequence ID" value="KIY67305.1"/>
    <property type="molecule type" value="Genomic_DNA"/>
</dbReference>
<accession>A0A0D7BAR0</accession>
<reference evidence="1 2" key="1">
    <citation type="journal article" date="2015" name="Fungal Genet. Biol.">
        <title>Evolution of novel wood decay mechanisms in Agaricales revealed by the genome sequences of Fistulina hepatica and Cylindrobasidium torrendii.</title>
        <authorList>
            <person name="Floudas D."/>
            <person name="Held B.W."/>
            <person name="Riley R."/>
            <person name="Nagy L.G."/>
            <person name="Koehler G."/>
            <person name="Ransdell A.S."/>
            <person name="Younus H."/>
            <person name="Chow J."/>
            <person name="Chiniquy J."/>
            <person name="Lipzen A."/>
            <person name="Tritt A."/>
            <person name="Sun H."/>
            <person name="Haridas S."/>
            <person name="LaButti K."/>
            <person name="Ohm R.A."/>
            <person name="Kues U."/>
            <person name="Blanchette R.A."/>
            <person name="Grigoriev I.V."/>
            <person name="Minto R.E."/>
            <person name="Hibbett D.S."/>
        </authorList>
    </citation>
    <scope>NUCLEOTIDE SEQUENCE [LARGE SCALE GENOMIC DNA]</scope>
    <source>
        <strain evidence="1 2">FP15055 ss-10</strain>
    </source>
</reference>
<dbReference type="Proteomes" id="UP000054007">
    <property type="component" value="Unassembled WGS sequence"/>
</dbReference>
<evidence type="ECO:0000313" key="2">
    <source>
        <dbReference type="Proteomes" id="UP000054007"/>
    </source>
</evidence>
<keyword evidence="2" id="KW-1185">Reference proteome</keyword>